<accession>A0ACD5W2H8</accession>
<proteinExistence type="predicted"/>
<reference evidence="1" key="1">
    <citation type="submission" date="2021-05" db="EMBL/GenBank/DDBJ databases">
        <authorList>
            <person name="Scholz U."/>
            <person name="Mascher M."/>
            <person name="Fiebig A."/>
        </authorList>
    </citation>
    <scope>NUCLEOTIDE SEQUENCE [LARGE SCALE GENOMIC DNA]</scope>
</reference>
<dbReference type="EnsemblPlants" id="AVESA.00010b.r2.3DG0564610.1">
    <property type="protein sequence ID" value="AVESA.00010b.r2.3DG0564610.1.CDS"/>
    <property type="gene ID" value="AVESA.00010b.r2.3DG0564610"/>
</dbReference>
<sequence>MVKLSARALVLCLCLGLALFAGQPVAAHGHRGGGGGRKDKKDKSGGKQEDPRDTVKRVVTEAIGGNKGIGAALIRLVFHDCWVNGCDGSVLVDSKPYGSKAEKEAESNIGLAGFDVIDKIKSQLASPEKLSCADIVVLAAREATFNLSRGNIDYAVKTGRTDGVVSSASAADAVLPPSTFDFEQLKANFAAKGFDTRELVALSGAHTVGVAHHSSFADRLNDTTSTPISQDYKNALVEDIKKRPIQPNNIRDKDETFRNDAGYDDTGVNTTMAARGVLDNSYYHANLQNRVLFRSDWELRNDFSGQAGNAMETFKRDATQWYDEFGKAMAKLSDLPAQGPRFENRTNCRVFNTNNEY</sequence>
<evidence type="ECO:0000313" key="2">
    <source>
        <dbReference type="Proteomes" id="UP001732700"/>
    </source>
</evidence>
<keyword evidence="2" id="KW-1185">Reference proteome</keyword>
<name>A0ACD5W2H8_AVESA</name>
<evidence type="ECO:0000313" key="1">
    <source>
        <dbReference type="EnsemblPlants" id="AVESA.00010b.r2.3DG0564610.1.CDS"/>
    </source>
</evidence>
<dbReference type="Proteomes" id="UP001732700">
    <property type="component" value="Chromosome 3D"/>
</dbReference>
<reference evidence="1" key="2">
    <citation type="submission" date="2025-09" db="UniProtKB">
        <authorList>
            <consortium name="EnsemblPlants"/>
        </authorList>
    </citation>
    <scope>IDENTIFICATION</scope>
</reference>
<protein>
    <submittedName>
        <fullName evidence="1">Uncharacterized protein</fullName>
    </submittedName>
</protein>
<organism evidence="1 2">
    <name type="scientific">Avena sativa</name>
    <name type="common">Oat</name>
    <dbReference type="NCBI Taxonomy" id="4498"/>
    <lineage>
        <taxon>Eukaryota</taxon>
        <taxon>Viridiplantae</taxon>
        <taxon>Streptophyta</taxon>
        <taxon>Embryophyta</taxon>
        <taxon>Tracheophyta</taxon>
        <taxon>Spermatophyta</taxon>
        <taxon>Magnoliopsida</taxon>
        <taxon>Liliopsida</taxon>
        <taxon>Poales</taxon>
        <taxon>Poaceae</taxon>
        <taxon>BOP clade</taxon>
        <taxon>Pooideae</taxon>
        <taxon>Poodae</taxon>
        <taxon>Poeae</taxon>
        <taxon>Poeae Chloroplast Group 1 (Aveneae type)</taxon>
        <taxon>Aveninae</taxon>
        <taxon>Avena</taxon>
    </lineage>
</organism>